<keyword evidence="2" id="KW-1185">Reference proteome</keyword>
<sequence length="165" mass="18918">MEVPFLNKNFSSSSSSSSNLNSSSWAWPSCHQNPRTISFRATSIANNPYDVDEEEEEEEKPLSTIILSSSFSSKSFMADGIEELPETESIENVIKGIKPSERLIFERTGKSKSILEEMRNQDSCSYPWNQSTFSTISNDSWWRWLRYTPFITAREASKCIMKMTK</sequence>
<evidence type="ECO:0000313" key="3">
    <source>
        <dbReference type="RefSeq" id="XP_056844110.1"/>
    </source>
</evidence>
<dbReference type="KEGG" id="rsz:108810857"/>
<dbReference type="AlphaFoldDB" id="A0A9W3BY01"/>
<organism evidence="2 3">
    <name type="scientific">Raphanus sativus</name>
    <name type="common">Radish</name>
    <name type="synonym">Raphanus raphanistrum var. sativus</name>
    <dbReference type="NCBI Taxonomy" id="3726"/>
    <lineage>
        <taxon>Eukaryota</taxon>
        <taxon>Viridiplantae</taxon>
        <taxon>Streptophyta</taxon>
        <taxon>Embryophyta</taxon>
        <taxon>Tracheophyta</taxon>
        <taxon>Spermatophyta</taxon>
        <taxon>Magnoliopsida</taxon>
        <taxon>eudicotyledons</taxon>
        <taxon>Gunneridae</taxon>
        <taxon>Pentapetalae</taxon>
        <taxon>rosids</taxon>
        <taxon>malvids</taxon>
        <taxon>Brassicales</taxon>
        <taxon>Brassicaceae</taxon>
        <taxon>Brassiceae</taxon>
        <taxon>Raphanus</taxon>
    </lineage>
</organism>
<name>A0A9W3BY01_RAPSA</name>
<dbReference type="Proteomes" id="UP000504610">
    <property type="component" value="Chromosome 6"/>
</dbReference>
<gene>
    <name evidence="3" type="primary">LOC108810857</name>
</gene>
<feature type="region of interest" description="Disordered" evidence="1">
    <location>
        <begin position="1"/>
        <end position="26"/>
    </location>
</feature>
<reference evidence="2" key="1">
    <citation type="journal article" date="2019" name="Database">
        <title>The radish genome database (RadishGD): an integrated information resource for radish genomics.</title>
        <authorList>
            <person name="Yu H.J."/>
            <person name="Baek S."/>
            <person name="Lee Y.J."/>
            <person name="Cho A."/>
            <person name="Mun J.H."/>
        </authorList>
    </citation>
    <scope>NUCLEOTIDE SEQUENCE [LARGE SCALE GENOMIC DNA]</scope>
    <source>
        <strain evidence="2">cv. WK10039</strain>
    </source>
</reference>
<dbReference type="GeneID" id="108810857"/>
<proteinExistence type="predicted"/>
<evidence type="ECO:0000256" key="1">
    <source>
        <dbReference type="SAM" id="MobiDB-lite"/>
    </source>
</evidence>
<protein>
    <submittedName>
        <fullName evidence="3">Transcription repressor OFP18</fullName>
    </submittedName>
</protein>
<dbReference type="RefSeq" id="XP_056844110.1">
    <property type="nucleotide sequence ID" value="XM_056988130.1"/>
</dbReference>
<dbReference type="OrthoDB" id="1106402at2759"/>
<evidence type="ECO:0000313" key="2">
    <source>
        <dbReference type="Proteomes" id="UP000504610"/>
    </source>
</evidence>
<feature type="compositionally biased region" description="Low complexity" evidence="1">
    <location>
        <begin position="11"/>
        <end position="24"/>
    </location>
</feature>
<reference evidence="3" key="2">
    <citation type="submission" date="2025-08" db="UniProtKB">
        <authorList>
            <consortium name="RefSeq"/>
        </authorList>
    </citation>
    <scope>IDENTIFICATION</scope>
    <source>
        <tissue evidence="3">Leaf</tissue>
    </source>
</reference>
<accession>A0A9W3BY01</accession>